<proteinExistence type="predicted"/>
<evidence type="ECO:0000313" key="1">
    <source>
        <dbReference type="EMBL" id="WAJ69828.1"/>
    </source>
</evidence>
<organism evidence="1 2">
    <name type="scientific">Catenovulum adriaticum</name>
    <dbReference type="NCBI Taxonomy" id="2984846"/>
    <lineage>
        <taxon>Bacteria</taxon>
        <taxon>Pseudomonadati</taxon>
        <taxon>Pseudomonadota</taxon>
        <taxon>Gammaproteobacteria</taxon>
        <taxon>Alteromonadales</taxon>
        <taxon>Alteromonadaceae</taxon>
        <taxon>Catenovulum</taxon>
    </lineage>
</organism>
<dbReference type="Proteomes" id="UP001163726">
    <property type="component" value="Chromosome"/>
</dbReference>
<dbReference type="SUPFAM" id="SSF101386">
    <property type="entry name" value="all-alpha NTP pyrophosphatases"/>
    <property type="match status" value="1"/>
</dbReference>
<reference evidence="1" key="1">
    <citation type="submission" date="2022-10" db="EMBL/GenBank/DDBJ databases">
        <title>Catenovulum adriacola sp. nov. isolated in the Harbour of Susak.</title>
        <authorList>
            <person name="Schoch T."/>
            <person name="Reich S.J."/>
            <person name="Stoeferle S."/>
            <person name="Flaiz M."/>
            <person name="Kazda M."/>
            <person name="Riedel C.U."/>
            <person name="Duerre P."/>
        </authorList>
    </citation>
    <scope>NUCLEOTIDE SEQUENCE</scope>
    <source>
        <strain evidence="1">TS8</strain>
    </source>
</reference>
<protein>
    <submittedName>
        <fullName evidence="1">dUTP diphosphatase</fullName>
    </submittedName>
</protein>
<dbReference type="EMBL" id="CP109965">
    <property type="protein sequence ID" value="WAJ69828.1"/>
    <property type="molecule type" value="Genomic_DNA"/>
</dbReference>
<dbReference type="RefSeq" id="WP_268074121.1">
    <property type="nucleotide sequence ID" value="NZ_CP109965.1"/>
</dbReference>
<dbReference type="Pfam" id="PF08761">
    <property type="entry name" value="dUTPase_2"/>
    <property type="match status" value="1"/>
</dbReference>
<name>A0ABY7AJS9_9ALTE</name>
<accession>A0ABY7AJS9</accession>
<keyword evidence="2" id="KW-1185">Reference proteome</keyword>
<dbReference type="Gene3D" id="1.10.4010.10">
    <property type="entry name" value="Type II deoxyuridine triphosphatase"/>
    <property type="match status" value="1"/>
</dbReference>
<gene>
    <name evidence="1" type="ORF">OLW01_11805</name>
</gene>
<evidence type="ECO:0000313" key="2">
    <source>
        <dbReference type="Proteomes" id="UP001163726"/>
    </source>
</evidence>
<sequence>MLTANQASTMLALQDKMNAKVNPDWVNVRSPFLRAVVIEGAEAIEHHGWKWWKKQDCDLAQLQMELVDIWHFVLSAILIKHEGSQVAASDDIFNHLTAQKLTFDGQDYVFSQLSLLDKLELLIGLAAAKRYDIGLFSALLQDCQMDWDALYAQYVSKNVLNFFRQDNGYKEGTYIKVWSGREDNEHLVEIMEKLDIKAQDYQDQLYQELSKRYSLLDVT</sequence>
<dbReference type="CDD" id="cd11527">
    <property type="entry name" value="NTP-PPase_dUTPase"/>
    <property type="match status" value="1"/>
</dbReference>
<dbReference type="InterPro" id="IPR014871">
    <property type="entry name" value="dUTPase/dCTP_pyrophosphatase"/>
</dbReference>